<evidence type="ECO:0000313" key="1">
    <source>
        <dbReference type="Proteomes" id="UP000887579"/>
    </source>
</evidence>
<protein>
    <submittedName>
        <fullName evidence="2">DNA mismatch repair proteins mutS family domain-containing protein</fullName>
    </submittedName>
</protein>
<dbReference type="WBParaSite" id="ES5_v2.g22020.t1">
    <property type="protein sequence ID" value="ES5_v2.g22020.t1"/>
    <property type="gene ID" value="ES5_v2.g22020"/>
</dbReference>
<accession>A0AC34FXJ0</accession>
<name>A0AC34FXJ0_9BILA</name>
<dbReference type="Proteomes" id="UP000887579">
    <property type="component" value="Unplaced"/>
</dbReference>
<sequence length="556" mass="62557">ALELFSLVQDDDDEPTRGVGTLYDHINKCRSDSGRKLLRLWMRRPLSDLRRINERLDAVEALIESHTPRAALSDSLLRQVPDIGSIERKLLQKKANLHDCYRLYRLVELLKKPEKNDQLSECWESMERLEKQAHELHEKAINRTGIDSIKMDKLAEGGFIFRTVLKEEKNVKAGGFTISSVTKGSGINFNSKELIALSEEYAEVSQRYNQIQEQMISEVLEVAQENITKLQKMNEVLSIIDVLVAFSVVAGNSSNSYVRPHLEEKGTGIFELIQCRHPVIEEKNDIQYIANDVNLHYKQSNGKITGPRFAVVTGANMGGKSTYLRAAGLTVILAQMGCFVPCDSAHFSVFDGIHTRVGASDFQCNGVSTFMAEMVDCVAILDAAKSTSLVLVDELGRGTSTYDGFGMAWGVANHILNKIGAFCLFATHYHEISVLKERYPNDVVNLKVETHIDENGDIALLYKIVEGLAERSFGINIARCVNFPDHIIKDAKRILNYLETNSWENADYVDPLIPIEFSNEKILKVEDIVSKLKALKDISDPEELRRQILETIPKEI</sequence>
<proteinExistence type="predicted"/>
<organism evidence="1 2">
    <name type="scientific">Panagrolaimus sp. ES5</name>
    <dbReference type="NCBI Taxonomy" id="591445"/>
    <lineage>
        <taxon>Eukaryota</taxon>
        <taxon>Metazoa</taxon>
        <taxon>Ecdysozoa</taxon>
        <taxon>Nematoda</taxon>
        <taxon>Chromadorea</taxon>
        <taxon>Rhabditida</taxon>
        <taxon>Tylenchina</taxon>
        <taxon>Panagrolaimomorpha</taxon>
        <taxon>Panagrolaimoidea</taxon>
        <taxon>Panagrolaimidae</taxon>
        <taxon>Panagrolaimus</taxon>
    </lineage>
</organism>
<evidence type="ECO:0000313" key="2">
    <source>
        <dbReference type="WBParaSite" id="ES5_v2.g22020.t1"/>
    </source>
</evidence>
<reference evidence="2" key="1">
    <citation type="submission" date="2022-11" db="UniProtKB">
        <authorList>
            <consortium name="WormBaseParasite"/>
        </authorList>
    </citation>
    <scope>IDENTIFICATION</scope>
</reference>